<proteinExistence type="predicted"/>
<dbReference type="EMBL" id="JACKTY010000031">
    <property type="protein sequence ID" value="MCV7228016.1"/>
    <property type="molecule type" value="Genomic_DNA"/>
</dbReference>
<evidence type="ECO:0000256" key="1">
    <source>
        <dbReference type="SAM" id="Phobius"/>
    </source>
</evidence>
<evidence type="ECO:0008006" key="4">
    <source>
        <dbReference type="Google" id="ProtNLM"/>
    </source>
</evidence>
<reference evidence="2 3" key="1">
    <citation type="journal article" date="2022" name="BMC Genomics">
        <title>Comparative genome analysis of mycobacteria focusing on tRNA and non-coding RNA.</title>
        <authorList>
            <person name="Behra P.R.K."/>
            <person name="Pettersson B.M.F."/>
            <person name="Ramesh M."/>
            <person name="Das S."/>
            <person name="Dasgupta S."/>
            <person name="Kirsebom L.A."/>
        </authorList>
    </citation>
    <scope>NUCLEOTIDE SEQUENCE [LARGE SCALE GENOMIC DNA]</scope>
    <source>
        <strain evidence="2 3">DSM 44078</strain>
    </source>
</reference>
<dbReference type="RefSeq" id="WP_264069071.1">
    <property type="nucleotide sequence ID" value="NZ_JACKTY010000031.1"/>
</dbReference>
<name>A0ABT3CFK1_9MYCO</name>
<accession>A0ABT3CFK1</accession>
<keyword evidence="1" id="KW-0812">Transmembrane</keyword>
<dbReference type="Proteomes" id="UP001526201">
    <property type="component" value="Unassembled WGS sequence"/>
</dbReference>
<sequence length="191" mass="19377">MRRGIVIVDRLGCAVVGSALIALGVAAAAWERGDLPVPRGGALRIPWSAAAAASPWWPLALGAAAIALILVGLRWLYSHRPGQTLGSMSLPGSGATGQLSVDVNTVAAAAAAELGSHPLIAAATGTSLIDRGQRIVELELKIEPGAGSLSAAATGVKAVQRDLAQALDGVAFTNRVLLRTARVPKGTSRVN</sequence>
<protein>
    <recommendedName>
        <fullName evidence="4">Alkaline shock response membrane anchor protein AmaP</fullName>
    </recommendedName>
</protein>
<organism evidence="2 3">
    <name type="scientific">Mycolicibacterium komossense</name>
    <dbReference type="NCBI Taxonomy" id="1779"/>
    <lineage>
        <taxon>Bacteria</taxon>
        <taxon>Bacillati</taxon>
        <taxon>Actinomycetota</taxon>
        <taxon>Actinomycetes</taxon>
        <taxon>Mycobacteriales</taxon>
        <taxon>Mycobacteriaceae</taxon>
        <taxon>Mycolicibacterium</taxon>
    </lineage>
</organism>
<keyword evidence="1" id="KW-0472">Membrane</keyword>
<keyword evidence="1" id="KW-1133">Transmembrane helix</keyword>
<keyword evidence="3" id="KW-1185">Reference proteome</keyword>
<feature type="transmembrane region" description="Helical" evidence="1">
    <location>
        <begin position="56"/>
        <end position="77"/>
    </location>
</feature>
<evidence type="ECO:0000313" key="2">
    <source>
        <dbReference type="EMBL" id="MCV7228016.1"/>
    </source>
</evidence>
<comment type="caution">
    <text evidence="2">The sequence shown here is derived from an EMBL/GenBank/DDBJ whole genome shotgun (WGS) entry which is preliminary data.</text>
</comment>
<gene>
    <name evidence="2" type="ORF">H7J73_18545</name>
</gene>
<evidence type="ECO:0000313" key="3">
    <source>
        <dbReference type="Proteomes" id="UP001526201"/>
    </source>
</evidence>